<sequence>MHYHHEIIEPDRELPVFYILHNERKDSSVLAHWHKSLEISYTMSGKISEFTITGAFYETNADDILVIDSMEGSGNER</sequence>
<evidence type="ECO:0000313" key="2">
    <source>
        <dbReference type="Proteomes" id="UP000199042"/>
    </source>
</evidence>
<dbReference type="AlphaFoldDB" id="A0AB38A354"/>
<keyword evidence="2" id="KW-1185">Reference proteome</keyword>
<evidence type="ECO:0000313" key="1">
    <source>
        <dbReference type="EMBL" id="SEA86301.1"/>
    </source>
</evidence>
<protein>
    <submittedName>
        <fullName evidence="1">Uncharacterized protein</fullName>
    </submittedName>
</protein>
<proteinExistence type="predicted"/>
<accession>A0AB38A354</accession>
<reference evidence="1 2" key="1">
    <citation type="submission" date="2016-10" db="EMBL/GenBank/DDBJ databases">
        <authorList>
            <person name="Varghese N."/>
            <person name="Submissions S."/>
        </authorList>
    </citation>
    <scope>NUCLEOTIDE SEQUENCE [LARGE SCALE GENOMIC DNA]</scope>
    <source>
        <strain evidence="1 2">DSM 14526</strain>
    </source>
</reference>
<name>A0AB38A354_9LACT</name>
<dbReference type="RefSeq" id="WP_143033141.1">
    <property type="nucleotide sequence ID" value="NZ_FJNA01000002.1"/>
</dbReference>
<organism evidence="1 2">
    <name type="scientific">Trichococcus collinsii</name>
    <dbReference type="NCBI Taxonomy" id="157076"/>
    <lineage>
        <taxon>Bacteria</taxon>
        <taxon>Bacillati</taxon>
        <taxon>Bacillota</taxon>
        <taxon>Bacilli</taxon>
        <taxon>Lactobacillales</taxon>
        <taxon>Carnobacteriaceae</taxon>
        <taxon>Trichococcus</taxon>
    </lineage>
</organism>
<dbReference type="Proteomes" id="UP000199042">
    <property type="component" value="Unassembled WGS sequence"/>
</dbReference>
<dbReference type="EMBL" id="FNQH01000008">
    <property type="protein sequence ID" value="SEA86301.1"/>
    <property type="molecule type" value="Genomic_DNA"/>
</dbReference>
<gene>
    <name evidence="1" type="ORF">SAMN04488525_10863</name>
</gene>
<comment type="caution">
    <text evidence="1">The sequence shown here is derived from an EMBL/GenBank/DDBJ whole genome shotgun (WGS) entry which is preliminary data.</text>
</comment>